<feature type="domain" description="Acyl-CoA dehydrogenase/oxidase C-terminal" evidence="7">
    <location>
        <begin position="245"/>
        <end position="362"/>
    </location>
</feature>
<dbReference type="Proteomes" id="UP001597452">
    <property type="component" value="Unassembled WGS sequence"/>
</dbReference>
<dbReference type="EMBL" id="JBHUMZ010000011">
    <property type="protein sequence ID" value="MFD2637992.1"/>
    <property type="molecule type" value="Genomic_DNA"/>
</dbReference>
<dbReference type="PANTHER" id="PTHR43884">
    <property type="entry name" value="ACYL-COA DEHYDROGENASE"/>
    <property type="match status" value="1"/>
</dbReference>
<organism evidence="10 11">
    <name type="scientific">Piscibacillus salipiscarius</name>
    <dbReference type="NCBI Taxonomy" id="299480"/>
    <lineage>
        <taxon>Bacteria</taxon>
        <taxon>Bacillati</taxon>
        <taxon>Bacillota</taxon>
        <taxon>Bacilli</taxon>
        <taxon>Bacillales</taxon>
        <taxon>Bacillaceae</taxon>
        <taxon>Piscibacillus</taxon>
    </lineage>
</organism>
<sequence>MSQNQQLFLKNERHIDLYKRAEQLSSELKEHANKADREGRFLNETVQTLKNHQYLSLVLPETYGGMDLSLYEWLLMQEKIAEGDAATALSVGWHNGILMELKEGNLWSQEHFKWIAGKAQEQKLFNRASTEKNTGSPTRGGRPETVAKKVEKGFIINGRKTFTTMAEVLDYAIVAAWIEDEEQIGWFVVDMKSKGVSVDQTWDTLGMRGTASDDLVLSNVKLSEDSLVELKGKRSGPKGWLLHIPACYLGIAQAALNDAVLFAKDFKPNSLDHPISKVSHIRQKIGEMNMILRRARTYLYRVAEEWDRHPDGRHQLAKELAVVKVTVTNDANKVVDLAMRVAGGRGLSKSYPFERYYRDVRAGLHNPPMDDMIIEQLASELLDD</sequence>
<proteinExistence type="inferred from homology"/>
<name>A0ABW5Q8S6_9BACI</name>
<comment type="caution">
    <text evidence="10">The sequence shown here is derived from an EMBL/GenBank/DDBJ whole genome shotgun (WGS) entry which is preliminary data.</text>
</comment>
<dbReference type="CDD" id="cd00567">
    <property type="entry name" value="ACAD"/>
    <property type="match status" value="1"/>
</dbReference>
<dbReference type="SUPFAM" id="SSF56645">
    <property type="entry name" value="Acyl-CoA dehydrogenase NM domain-like"/>
    <property type="match status" value="1"/>
</dbReference>
<evidence type="ECO:0000313" key="11">
    <source>
        <dbReference type="Proteomes" id="UP001597452"/>
    </source>
</evidence>
<dbReference type="InterPro" id="IPR037069">
    <property type="entry name" value="AcylCoA_DH/ox_N_sf"/>
</dbReference>
<gene>
    <name evidence="10" type="ORF">ACFSW4_03745</name>
</gene>
<comment type="similarity">
    <text evidence="2 6">Belongs to the acyl-CoA dehydrogenase family.</text>
</comment>
<dbReference type="InterPro" id="IPR036250">
    <property type="entry name" value="AcylCo_DH-like_C"/>
</dbReference>
<dbReference type="RefSeq" id="WP_377327532.1">
    <property type="nucleotide sequence ID" value="NZ_JBHUMZ010000011.1"/>
</dbReference>
<dbReference type="EC" id="1.-.-.-" evidence="10"/>
<evidence type="ECO:0000256" key="3">
    <source>
        <dbReference type="ARBA" id="ARBA00022630"/>
    </source>
</evidence>
<keyword evidence="4 6" id="KW-0274">FAD</keyword>
<dbReference type="InterPro" id="IPR009075">
    <property type="entry name" value="AcylCo_DH/oxidase_C"/>
</dbReference>
<keyword evidence="11" id="KW-1185">Reference proteome</keyword>
<evidence type="ECO:0000259" key="9">
    <source>
        <dbReference type="Pfam" id="PF02771"/>
    </source>
</evidence>
<dbReference type="PANTHER" id="PTHR43884:SF25">
    <property type="entry name" value="ACYL-COA DEHYDROGENASE YDBM-RELATED"/>
    <property type="match status" value="1"/>
</dbReference>
<dbReference type="InterPro" id="IPR013786">
    <property type="entry name" value="AcylCoA_DH/ox_N"/>
</dbReference>
<feature type="domain" description="Acyl-CoA oxidase/dehydrogenase middle" evidence="8">
    <location>
        <begin position="128"/>
        <end position="220"/>
    </location>
</feature>
<comment type="cofactor">
    <cofactor evidence="1 6">
        <name>FAD</name>
        <dbReference type="ChEBI" id="CHEBI:57692"/>
    </cofactor>
</comment>
<evidence type="ECO:0000256" key="1">
    <source>
        <dbReference type="ARBA" id="ARBA00001974"/>
    </source>
</evidence>
<protein>
    <submittedName>
        <fullName evidence="10">Acyl-CoA dehydrogenase family protein</fullName>
        <ecNumber evidence="10">1.-.-.-</ecNumber>
    </submittedName>
</protein>
<dbReference type="Pfam" id="PF02771">
    <property type="entry name" value="Acyl-CoA_dh_N"/>
    <property type="match status" value="1"/>
</dbReference>
<keyword evidence="3 6" id="KW-0285">Flavoprotein</keyword>
<dbReference type="Gene3D" id="1.20.140.10">
    <property type="entry name" value="Butyryl-CoA Dehydrogenase, subunit A, domain 3"/>
    <property type="match status" value="1"/>
</dbReference>
<evidence type="ECO:0000259" key="7">
    <source>
        <dbReference type="Pfam" id="PF00441"/>
    </source>
</evidence>
<dbReference type="GO" id="GO:0016491">
    <property type="term" value="F:oxidoreductase activity"/>
    <property type="evidence" value="ECO:0007669"/>
    <property type="project" value="UniProtKB-KW"/>
</dbReference>
<dbReference type="InterPro" id="IPR006091">
    <property type="entry name" value="Acyl-CoA_Oxase/DH_mid-dom"/>
</dbReference>
<reference evidence="11" key="1">
    <citation type="journal article" date="2019" name="Int. J. Syst. Evol. Microbiol.">
        <title>The Global Catalogue of Microorganisms (GCM) 10K type strain sequencing project: providing services to taxonomists for standard genome sequencing and annotation.</title>
        <authorList>
            <consortium name="The Broad Institute Genomics Platform"/>
            <consortium name="The Broad Institute Genome Sequencing Center for Infectious Disease"/>
            <person name="Wu L."/>
            <person name="Ma J."/>
        </authorList>
    </citation>
    <scope>NUCLEOTIDE SEQUENCE [LARGE SCALE GENOMIC DNA]</scope>
    <source>
        <strain evidence="11">TISTR 1571</strain>
    </source>
</reference>
<evidence type="ECO:0000313" key="10">
    <source>
        <dbReference type="EMBL" id="MFD2637992.1"/>
    </source>
</evidence>
<dbReference type="Gene3D" id="1.10.540.10">
    <property type="entry name" value="Acyl-CoA dehydrogenase/oxidase, N-terminal domain"/>
    <property type="match status" value="1"/>
</dbReference>
<keyword evidence="5 6" id="KW-0560">Oxidoreductase</keyword>
<dbReference type="SUPFAM" id="SSF47203">
    <property type="entry name" value="Acyl-CoA dehydrogenase C-terminal domain-like"/>
    <property type="match status" value="1"/>
</dbReference>
<accession>A0ABW5Q8S6</accession>
<evidence type="ECO:0000259" key="8">
    <source>
        <dbReference type="Pfam" id="PF02770"/>
    </source>
</evidence>
<evidence type="ECO:0000256" key="5">
    <source>
        <dbReference type="ARBA" id="ARBA00023002"/>
    </source>
</evidence>
<dbReference type="Gene3D" id="2.40.110.10">
    <property type="entry name" value="Butyryl-CoA Dehydrogenase, subunit A, domain 2"/>
    <property type="match status" value="1"/>
</dbReference>
<evidence type="ECO:0000256" key="4">
    <source>
        <dbReference type="ARBA" id="ARBA00022827"/>
    </source>
</evidence>
<evidence type="ECO:0000256" key="2">
    <source>
        <dbReference type="ARBA" id="ARBA00009347"/>
    </source>
</evidence>
<dbReference type="Pfam" id="PF02770">
    <property type="entry name" value="Acyl-CoA_dh_M"/>
    <property type="match status" value="1"/>
</dbReference>
<dbReference type="InterPro" id="IPR009100">
    <property type="entry name" value="AcylCoA_DH/oxidase_NM_dom_sf"/>
</dbReference>
<dbReference type="InterPro" id="IPR046373">
    <property type="entry name" value="Acyl-CoA_Oxase/DH_mid-dom_sf"/>
</dbReference>
<dbReference type="Pfam" id="PF00441">
    <property type="entry name" value="Acyl-CoA_dh_1"/>
    <property type="match status" value="1"/>
</dbReference>
<feature type="domain" description="Acyl-CoA dehydrogenase/oxidase N-terminal" evidence="9">
    <location>
        <begin position="24"/>
        <end position="100"/>
    </location>
</feature>
<dbReference type="PIRSF" id="PIRSF016578">
    <property type="entry name" value="HsaA"/>
    <property type="match status" value="1"/>
</dbReference>
<evidence type="ECO:0000256" key="6">
    <source>
        <dbReference type="RuleBase" id="RU362125"/>
    </source>
</evidence>